<keyword evidence="1 6" id="KW-0645">Protease</keyword>
<proteinExistence type="inferred from homology"/>
<dbReference type="EMBL" id="VOOR01000053">
    <property type="protein sequence ID" value="TXB61566.1"/>
    <property type="molecule type" value="Genomic_DNA"/>
</dbReference>
<dbReference type="InterPro" id="IPR045090">
    <property type="entry name" value="Pept_M3A_M3B"/>
</dbReference>
<dbReference type="GO" id="GO:0006508">
    <property type="term" value="P:proteolysis"/>
    <property type="evidence" value="ECO:0007669"/>
    <property type="project" value="UniProtKB-KW"/>
</dbReference>
<dbReference type="Pfam" id="PF01432">
    <property type="entry name" value="Peptidase_M3"/>
    <property type="match status" value="1"/>
</dbReference>
<comment type="similarity">
    <text evidence="6">Belongs to the peptidase M3 family.</text>
</comment>
<dbReference type="GO" id="GO:0006518">
    <property type="term" value="P:peptide metabolic process"/>
    <property type="evidence" value="ECO:0007669"/>
    <property type="project" value="TreeGrafter"/>
</dbReference>
<evidence type="ECO:0000256" key="6">
    <source>
        <dbReference type="RuleBase" id="RU003435"/>
    </source>
</evidence>
<dbReference type="OrthoDB" id="9762795at2"/>
<reference evidence="8 9" key="1">
    <citation type="submission" date="2019-08" db="EMBL/GenBank/DDBJ databases">
        <title>Genome of Phaeodactylibacter luteus.</title>
        <authorList>
            <person name="Bowman J.P."/>
        </authorList>
    </citation>
    <scope>NUCLEOTIDE SEQUENCE [LARGE SCALE GENOMIC DNA]</scope>
    <source>
        <strain evidence="8 9">KCTC 42180</strain>
    </source>
</reference>
<protein>
    <submittedName>
        <fullName evidence="8">M3 family oligoendopeptidase</fullName>
    </submittedName>
</protein>
<evidence type="ECO:0000256" key="4">
    <source>
        <dbReference type="ARBA" id="ARBA00022833"/>
    </source>
</evidence>
<organism evidence="8 9">
    <name type="scientific">Phaeodactylibacter luteus</name>
    <dbReference type="NCBI Taxonomy" id="1564516"/>
    <lineage>
        <taxon>Bacteria</taxon>
        <taxon>Pseudomonadati</taxon>
        <taxon>Bacteroidota</taxon>
        <taxon>Saprospiria</taxon>
        <taxon>Saprospirales</taxon>
        <taxon>Haliscomenobacteraceae</taxon>
        <taxon>Phaeodactylibacter</taxon>
    </lineage>
</organism>
<evidence type="ECO:0000313" key="9">
    <source>
        <dbReference type="Proteomes" id="UP000321580"/>
    </source>
</evidence>
<dbReference type="InterPro" id="IPR001567">
    <property type="entry name" value="Pept_M3A_M3B_dom"/>
</dbReference>
<keyword evidence="9" id="KW-1185">Reference proteome</keyword>
<dbReference type="InterPro" id="IPR011976">
    <property type="entry name" value="Pept_M3B_oligopep-rel"/>
</dbReference>
<dbReference type="Proteomes" id="UP000321580">
    <property type="component" value="Unassembled WGS sequence"/>
</dbReference>
<keyword evidence="3 6" id="KW-0378">Hydrolase</keyword>
<name>A0A5C6RGS3_9BACT</name>
<evidence type="ECO:0000256" key="5">
    <source>
        <dbReference type="ARBA" id="ARBA00023049"/>
    </source>
</evidence>
<keyword evidence="5 6" id="KW-0482">Metalloprotease</keyword>
<comment type="cofactor">
    <cofactor evidence="6">
        <name>Zn(2+)</name>
        <dbReference type="ChEBI" id="CHEBI:29105"/>
    </cofactor>
    <text evidence="6">Binds 1 zinc ion.</text>
</comment>
<dbReference type="PANTHER" id="PTHR11804">
    <property type="entry name" value="PROTEASE M3 THIMET OLIGOPEPTIDASE-RELATED"/>
    <property type="match status" value="1"/>
</dbReference>
<dbReference type="GO" id="GO:0046872">
    <property type="term" value="F:metal ion binding"/>
    <property type="evidence" value="ECO:0007669"/>
    <property type="project" value="UniProtKB-UniRule"/>
</dbReference>
<keyword evidence="2 6" id="KW-0479">Metal-binding</keyword>
<evidence type="ECO:0000256" key="2">
    <source>
        <dbReference type="ARBA" id="ARBA00022723"/>
    </source>
</evidence>
<dbReference type="CDD" id="cd09606">
    <property type="entry name" value="M3B_PepF"/>
    <property type="match status" value="1"/>
</dbReference>
<evidence type="ECO:0000313" key="8">
    <source>
        <dbReference type="EMBL" id="TXB61566.1"/>
    </source>
</evidence>
<dbReference type="Gene3D" id="1.10.1370.30">
    <property type="match status" value="1"/>
</dbReference>
<keyword evidence="4 6" id="KW-0862">Zinc</keyword>
<accession>A0A5C6RGS3</accession>
<comment type="caution">
    <text evidence="8">The sequence shown here is derived from an EMBL/GenBank/DDBJ whole genome shotgun (WGS) entry which is preliminary data.</text>
</comment>
<dbReference type="AlphaFoldDB" id="A0A5C6RGS3"/>
<dbReference type="PANTHER" id="PTHR11804:SF48">
    <property type="entry name" value="PUTATIVE-RELATED"/>
    <property type="match status" value="1"/>
</dbReference>
<dbReference type="SUPFAM" id="SSF55486">
    <property type="entry name" value="Metalloproteases ('zincins'), catalytic domain"/>
    <property type="match status" value="1"/>
</dbReference>
<feature type="domain" description="Peptidase M3A/M3B catalytic" evidence="7">
    <location>
        <begin position="176"/>
        <end position="563"/>
    </location>
</feature>
<dbReference type="GO" id="GO:0004222">
    <property type="term" value="F:metalloendopeptidase activity"/>
    <property type="evidence" value="ECO:0007669"/>
    <property type="project" value="InterPro"/>
</dbReference>
<evidence type="ECO:0000256" key="3">
    <source>
        <dbReference type="ARBA" id="ARBA00022801"/>
    </source>
</evidence>
<dbReference type="RefSeq" id="WP_147169040.1">
    <property type="nucleotide sequence ID" value="NZ_VOOR01000053.1"/>
</dbReference>
<dbReference type="NCBIfam" id="TIGR02289">
    <property type="entry name" value="M3_not_pepF"/>
    <property type="match status" value="1"/>
</dbReference>
<evidence type="ECO:0000256" key="1">
    <source>
        <dbReference type="ARBA" id="ARBA00022670"/>
    </source>
</evidence>
<evidence type="ECO:0000259" key="7">
    <source>
        <dbReference type="Pfam" id="PF01432"/>
    </source>
</evidence>
<gene>
    <name evidence="8" type="ORF">FRY97_18400</name>
</gene>
<sequence length="578" mass="67478">MTKTATVLQEHERAFVPKEFKVTTWSKLKPYFHELLHRPISSLRELEQWVKDKSELDAVVSEAFSWRYIKVTVDSSDEKAEALYQYAVQELAPKITSYEHQLNEKLVHCPFSGQLPPDQYHIFLRSVHNAVELFKEDNIALGTNIQLKSKEYVKIFSEMTIGVDGKQMTLQKASSLLEEPDRAYREAVYHKIHERLLAETEPLEGLFDHLVKMRHEMALNAGFDNFRDYKFRAMGRFDYSVESCDDFHHAIRSEIVPIVDEFNQFRLGHLGFEKLRPWDLFVDPTGDQPLRPFEDIPDLVEKSTRCLYRLHPEFGQTLEIMSELGHLDLESRKGKRPGGYNMPLHLTGIPFIFMNATNSLSDMRTLMHEAGHAIHSRLTSQYKLKTAKRVPSEVAELAAMTMELLTMEHWDIFFPDPEELRRAKIVQLEYVLKVLPWIATIDKFQHWVYTHPAHSRAERKAAWMQIMKDFNSPTIDHEGLEEYQGHLWHKQLHIFEVPFYYIEYGMAQLGAIAIWKRFREQPDEAIEAYLSALKLGYTRNIREIYEAAGIAFDFSRAYVSELGAFVKQELGQLLQQHG</sequence>